<feature type="region of interest" description="Disordered" evidence="2">
    <location>
        <begin position="620"/>
        <end position="654"/>
    </location>
</feature>
<gene>
    <name evidence="6" type="primary">LOC110987160</name>
</gene>
<feature type="compositionally biased region" description="Basic and acidic residues" evidence="2">
    <location>
        <begin position="11"/>
        <end position="29"/>
    </location>
</feature>
<feature type="region of interest" description="Disordered" evidence="2">
    <location>
        <begin position="821"/>
        <end position="927"/>
    </location>
</feature>
<organism evidence="5 6">
    <name type="scientific">Acanthaster planci</name>
    <name type="common">Crown-of-thorns starfish</name>
    <dbReference type="NCBI Taxonomy" id="133434"/>
    <lineage>
        <taxon>Eukaryota</taxon>
        <taxon>Metazoa</taxon>
        <taxon>Echinodermata</taxon>
        <taxon>Eleutherozoa</taxon>
        <taxon>Asterozoa</taxon>
        <taxon>Asteroidea</taxon>
        <taxon>Valvatacea</taxon>
        <taxon>Valvatida</taxon>
        <taxon>Acanthasteridae</taxon>
        <taxon>Acanthaster</taxon>
    </lineage>
</organism>
<feature type="transmembrane region" description="Helical" evidence="3">
    <location>
        <begin position="42"/>
        <end position="69"/>
    </location>
</feature>
<dbReference type="Pfam" id="PF07690">
    <property type="entry name" value="MFS_1"/>
    <property type="match status" value="1"/>
</dbReference>
<dbReference type="CDD" id="cd17352">
    <property type="entry name" value="MFS_MCT_SLC16"/>
    <property type="match status" value="1"/>
</dbReference>
<dbReference type="OrthoDB" id="5667at2759"/>
<keyword evidence="3" id="KW-0472">Membrane</keyword>
<evidence type="ECO:0000313" key="6">
    <source>
        <dbReference type="RefSeq" id="XP_022105331.1"/>
    </source>
</evidence>
<feature type="transmembrane region" description="Helical" evidence="3">
    <location>
        <begin position="479"/>
        <end position="498"/>
    </location>
</feature>
<dbReference type="Proteomes" id="UP000694845">
    <property type="component" value="Unplaced"/>
</dbReference>
<sequence length="927" mass="101008">MTDGTVSTEATSKHELPSSRARSVSEPKSEQPPGPEPPDSGWAWMVLLGTFFVTFSSIGYIVAMSVFFLSWKNEFESTSAETSIVISIGSLTRGIASPFVGALFTKFSARTIVMVGSLISATGILLTSFGTSIPFLIGTTGVLAAIGFSFQLNANFVILRQYFKKRFALVVGLTQSGVSASQVALPPLFNWLINEYGWRGALLIITGISLNTLAAGALMRPVRPKITKKKKKQPQLSSVSNVHGSQLSTDNGDRPGTDCGGETDDVKDGGQTLMAVDEELHTLSMTPTHDTATLVKEDADGTSLQPDENEREDDEWSDFEEEFPAMINSLADPFTITIADDHVSRVTVTITHAKPDSPWGYFKMYLKRTRTFLLDTYGLRRLAHNLCYILLCGATFSMAYAWTAMNVHFVPRAERVGIESEASSLFLSIIGGSGFLCRPLIGVLVDKRYISAPLAYAGGMLVMTLAISLIPLFTTFGPLAAVSVMLGLGSGVSGSLVLMTLQKLIRPAEAAAATGILLFGWGIGELAGAFFSGLLFDVTEIYDYSFYCSGAASFIASIFCVAIYFRLRARRRRHRAKQSPAVALENPGLVVNTEQSIPNVELAQERAYVPAVRDHEAVNPLYSVEQDDINDQTTAVSTEEEPSSGPRKSDLPMKKRWLSRLDHKQDHRVEMSHISKSDSGAEVHDGTRGAEKATTGLELEINDDEPAFGRLEHMNFENPAFEDEEELPKDMAESKEVAFENPIFREDNQSSSGKERATKIDDGRHFKRSEDFGNEEVVDELDCFDTERGNGSNSGVENPAFEDGEELPVDVVTKGVVSNSDMAESKEVSFENPIFTENSESSDGNESVAEIDDDPHFNMSDYHGNAEAINERGCFDNEHGNGSNSDVDSTGALSVSNENDVEFSESLVPSESSESLGENGDCQVYQV</sequence>
<feature type="region of interest" description="Disordered" evidence="2">
    <location>
        <begin position="785"/>
        <end position="807"/>
    </location>
</feature>
<dbReference type="PANTHER" id="PTHR11360:SF313">
    <property type="entry name" value="MONOCARBOXYLATE TRANSPORTER 13-LIKE ISOFORM X1"/>
    <property type="match status" value="1"/>
</dbReference>
<accession>A0A8B7ZPJ2</accession>
<evidence type="ECO:0000256" key="3">
    <source>
        <dbReference type="SAM" id="Phobius"/>
    </source>
</evidence>
<feature type="transmembrane region" description="Helical" evidence="3">
    <location>
        <begin position="510"/>
        <end position="532"/>
    </location>
</feature>
<feature type="compositionally biased region" description="Basic and acidic residues" evidence="2">
    <location>
        <begin position="869"/>
        <end position="879"/>
    </location>
</feature>
<dbReference type="InterPro" id="IPR011701">
    <property type="entry name" value="MFS"/>
</dbReference>
<feature type="transmembrane region" description="Helical" evidence="3">
    <location>
        <begin position="454"/>
        <end position="473"/>
    </location>
</feature>
<dbReference type="GO" id="GO:0008028">
    <property type="term" value="F:monocarboxylic acid transmembrane transporter activity"/>
    <property type="evidence" value="ECO:0007669"/>
    <property type="project" value="TreeGrafter"/>
</dbReference>
<dbReference type="RefSeq" id="XP_022105331.1">
    <property type="nucleotide sequence ID" value="XM_022249639.1"/>
</dbReference>
<evidence type="ECO:0000313" key="5">
    <source>
        <dbReference type="Proteomes" id="UP000694845"/>
    </source>
</evidence>
<feature type="transmembrane region" description="Helical" evidence="3">
    <location>
        <begin position="135"/>
        <end position="155"/>
    </location>
</feature>
<feature type="transmembrane region" description="Helical" evidence="3">
    <location>
        <begin position="386"/>
        <end position="405"/>
    </location>
</feature>
<dbReference type="InterPro" id="IPR050327">
    <property type="entry name" value="Proton-linked_MCT"/>
</dbReference>
<dbReference type="InterPro" id="IPR036259">
    <property type="entry name" value="MFS_trans_sf"/>
</dbReference>
<feature type="compositionally biased region" description="Low complexity" evidence="2">
    <location>
        <begin position="904"/>
        <end position="918"/>
    </location>
</feature>
<feature type="compositionally biased region" description="Basic and acidic residues" evidence="2">
    <location>
        <begin position="670"/>
        <end position="691"/>
    </location>
</feature>
<feature type="compositionally biased region" description="Polar residues" evidence="2">
    <location>
        <begin position="234"/>
        <end position="250"/>
    </location>
</feature>
<dbReference type="PANTHER" id="PTHR11360">
    <property type="entry name" value="MONOCARBOXYLATE TRANSPORTER"/>
    <property type="match status" value="1"/>
</dbReference>
<dbReference type="PROSITE" id="PS50850">
    <property type="entry name" value="MFS"/>
    <property type="match status" value="1"/>
</dbReference>
<evidence type="ECO:0000256" key="1">
    <source>
        <dbReference type="ARBA" id="ARBA00004141"/>
    </source>
</evidence>
<dbReference type="InterPro" id="IPR020846">
    <property type="entry name" value="MFS_dom"/>
</dbReference>
<feature type="transmembrane region" description="Helical" evidence="3">
    <location>
        <begin position="167"/>
        <end position="189"/>
    </location>
</feature>
<reference evidence="6" key="1">
    <citation type="submission" date="2025-08" db="UniProtKB">
        <authorList>
            <consortium name="RefSeq"/>
        </authorList>
    </citation>
    <scope>IDENTIFICATION</scope>
</reference>
<feature type="transmembrane region" description="Helical" evidence="3">
    <location>
        <begin position="544"/>
        <end position="565"/>
    </location>
</feature>
<feature type="region of interest" description="Disordered" evidence="2">
    <location>
        <begin position="1"/>
        <end position="37"/>
    </location>
</feature>
<dbReference type="SUPFAM" id="SSF103473">
    <property type="entry name" value="MFS general substrate transporter"/>
    <property type="match status" value="1"/>
</dbReference>
<evidence type="ECO:0000259" key="4">
    <source>
        <dbReference type="PROSITE" id="PS50850"/>
    </source>
</evidence>
<dbReference type="GeneID" id="110987160"/>
<keyword evidence="3" id="KW-1133">Transmembrane helix</keyword>
<feature type="compositionally biased region" description="Polar residues" evidence="2">
    <location>
        <begin position="835"/>
        <end position="845"/>
    </location>
</feature>
<dbReference type="KEGG" id="aplc:110987160"/>
<feature type="compositionally biased region" description="Polar residues" evidence="2">
    <location>
        <begin position="1"/>
        <end position="10"/>
    </location>
</feature>
<feature type="transmembrane region" description="Helical" evidence="3">
    <location>
        <begin position="201"/>
        <end position="222"/>
    </location>
</feature>
<feature type="transmembrane region" description="Helical" evidence="3">
    <location>
        <begin position="425"/>
        <end position="445"/>
    </location>
</feature>
<feature type="region of interest" description="Disordered" evidence="2">
    <location>
        <begin position="739"/>
        <end position="762"/>
    </location>
</feature>
<protein>
    <submittedName>
        <fullName evidence="6">Monocarboxylate transporter 14-like</fullName>
    </submittedName>
</protein>
<dbReference type="AlphaFoldDB" id="A0A8B7ZPJ2"/>
<feature type="region of interest" description="Disordered" evidence="2">
    <location>
        <begin position="226"/>
        <end position="269"/>
    </location>
</feature>
<keyword evidence="5" id="KW-1185">Reference proteome</keyword>
<name>A0A8B7ZPJ2_ACAPL</name>
<evidence type="ECO:0000256" key="2">
    <source>
        <dbReference type="SAM" id="MobiDB-lite"/>
    </source>
</evidence>
<proteinExistence type="predicted"/>
<feature type="region of interest" description="Disordered" evidence="2">
    <location>
        <begin position="292"/>
        <end position="315"/>
    </location>
</feature>
<comment type="subcellular location">
    <subcellularLocation>
        <location evidence="1">Membrane</location>
        <topology evidence="1">Multi-pass membrane protein</topology>
    </subcellularLocation>
</comment>
<keyword evidence="3" id="KW-0812">Transmembrane</keyword>
<feature type="domain" description="Major facilitator superfamily (MFS) profile" evidence="4">
    <location>
        <begin position="43"/>
        <end position="568"/>
    </location>
</feature>
<feature type="compositionally biased region" description="Polar residues" evidence="2">
    <location>
        <begin position="880"/>
        <end position="898"/>
    </location>
</feature>
<feature type="region of interest" description="Disordered" evidence="2">
    <location>
        <begin position="670"/>
        <end position="695"/>
    </location>
</feature>
<dbReference type="GO" id="GO:0016323">
    <property type="term" value="C:basolateral plasma membrane"/>
    <property type="evidence" value="ECO:0007669"/>
    <property type="project" value="TreeGrafter"/>
</dbReference>
<dbReference type="Gene3D" id="1.20.1250.20">
    <property type="entry name" value="MFS general substrate transporter like domains"/>
    <property type="match status" value="2"/>
</dbReference>
<feature type="transmembrane region" description="Helical" evidence="3">
    <location>
        <begin position="111"/>
        <end position="129"/>
    </location>
</feature>